<name>A0A1V5T3H8_9BACT</name>
<feature type="transmembrane region" description="Helical" evidence="7">
    <location>
        <begin position="287"/>
        <end position="309"/>
    </location>
</feature>
<evidence type="ECO:0000256" key="3">
    <source>
        <dbReference type="ARBA" id="ARBA00022475"/>
    </source>
</evidence>
<dbReference type="InterPro" id="IPR035906">
    <property type="entry name" value="MetI-like_sf"/>
</dbReference>
<feature type="transmembrane region" description="Helical" evidence="7">
    <location>
        <begin position="28"/>
        <end position="49"/>
    </location>
</feature>
<evidence type="ECO:0000256" key="4">
    <source>
        <dbReference type="ARBA" id="ARBA00022692"/>
    </source>
</evidence>
<evidence type="ECO:0000259" key="8">
    <source>
        <dbReference type="PROSITE" id="PS50928"/>
    </source>
</evidence>
<dbReference type="AlphaFoldDB" id="A0A1V5T3H8"/>
<accession>A0A1V5T3H8</accession>
<dbReference type="Gene3D" id="1.10.3720.10">
    <property type="entry name" value="MetI-like"/>
    <property type="match status" value="1"/>
</dbReference>
<protein>
    <submittedName>
        <fullName evidence="9">Dipeptide transport system permease protein DppB</fullName>
    </submittedName>
</protein>
<evidence type="ECO:0000256" key="7">
    <source>
        <dbReference type="RuleBase" id="RU363032"/>
    </source>
</evidence>
<proteinExistence type="inferred from homology"/>
<comment type="caution">
    <text evidence="9">The sequence shown here is derived from an EMBL/GenBank/DDBJ whole genome shotgun (WGS) entry which is preliminary data.</text>
</comment>
<dbReference type="EMBL" id="MWBQ01000021">
    <property type="protein sequence ID" value="OQA61306.1"/>
    <property type="molecule type" value="Genomic_DNA"/>
</dbReference>
<dbReference type="InterPro" id="IPR045621">
    <property type="entry name" value="BPD_transp_1_N"/>
</dbReference>
<reference evidence="9" key="1">
    <citation type="submission" date="2017-02" db="EMBL/GenBank/DDBJ databases">
        <title>Delving into the versatile metabolic prowess of the omnipresent phylum Bacteroidetes.</title>
        <authorList>
            <person name="Nobu M.K."/>
            <person name="Mei R."/>
            <person name="Narihiro T."/>
            <person name="Kuroda K."/>
            <person name="Liu W.-T."/>
        </authorList>
    </citation>
    <scope>NUCLEOTIDE SEQUENCE</scope>
    <source>
        <strain evidence="9">ADurb.Bin276</strain>
    </source>
</reference>
<gene>
    <name evidence="9" type="primary">dppB_2</name>
    <name evidence="9" type="ORF">BWY41_00257</name>
</gene>
<keyword evidence="6 7" id="KW-0472">Membrane</keyword>
<evidence type="ECO:0000256" key="2">
    <source>
        <dbReference type="ARBA" id="ARBA00022448"/>
    </source>
</evidence>
<dbReference type="PANTHER" id="PTHR43163:SF6">
    <property type="entry name" value="DIPEPTIDE TRANSPORT SYSTEM PERMEASE PROTEIN DPPB-RELATED"/>
    <property type="match status" value="1"/>
</dbReference>
<keyword evidence="2 7" id="KW-0813">Transport</keyword>
<evidence type="ECO:0000256" key="6">
    <source>
        <dbReference type="ARBA" id="ARBA00023136"/>
    </source>
</evidence>
<dbReference type="Proteomes" id="UP000485569">
    <property type="component" value="Unassembled WGS sequence"/>
</dbReference>
<comment type="similarity">
    <text evidence="7">Belongs to the binding-protein-dependent transport system permease family.</text>
</comment>
<feature type="domain" description="ABC transmembrane type-1" evidence="8">
    <location>
        <begin position="117"/>
        <end position="352"/>
    </location>
</feature>
<dbReference type="InterPro" id="IPR000515">
    <property type="entry name" value="MetI-like"/>
</dbReference>
<feature type="transmembrane region" description="Helical" evidence="7">
    <location>
        <begin position="225"/>
        <end position="245"/>
    </location>
</feature>
<feature type="transmembrane region" description="Helical" evidence="7">
    <location>
        <begin position="156"/>
        <end position="178"/>
    </location>
</feature>
<dbReference type="PROSITE" id="PS50928">
    <property type="entry name" value="ABC_TM1"/>
    <property type="match status" value="1"/>
</dbReference>
<dbReference type="PANTHER" id="PTHR43163">
    <property type="entry name" value="DIPEPTIDE TRANSPORT SYSTEM PERMEASE PROTEIN DPPB-RELATED"/>
    <property type="match status" value="1"/>
</dbReference>
<comment type="subcellular location">
    <subcellularLocation>
        <location evidence="1 7">Cell membrane</location>
        <topology evidence="1 7">Multi-pass membrane protein</topology>
    </subcellularLocation>
</comment>
<sequence>MIVLRRELFFPSGVEGLMVLIFYIIRRVLFIPITLFGISLIVFSMIGMLSPYQRLATFISSPDRLKSENVDQLISMYGLDDPIPIQYGRWFKNLLQGNLGWSYVGKAPVLQALLQRFPYTLELTLFSAIPIILIGTWMGVLSALHHNRTLDHSLRIFAVVGWSFPDFVFGLFILMIFYSTLGLFPPGNLSLWAESIVKSTSFRSFTGMTTIDALLNGRLDVFVNALRHLVGPVLTLTYVQLAYILRITRSSMLDVLQRDYVRTARAKGLDERVVINKHAKRNAMIPVATVSGQTIVGLMAGTVIVEAIFNRTGLGSFLALAAQQLDYASIMGGVLFFGLILIIGNLLVDISYAYIDPRVRLD</sequence>
<dbReference type="SUPFAM" id="SSF161098">
    <property type="entry name" value="MetI-like"/>
    <property type="match status" value="1"/>
</dbReference>
<keyword evidence="5 7" id="KW-1133">Transmembrane helix</keyword>
<feature type="transmembrane region" description="Helical" evidence="7">
    <location>
        <begin position="123"/>
        <end position="144"/>
    </location>
</feature>
<evidence type="ECO:0000313" key="9">
    <source>
        <dbReference type="EMBL" id="OQA61306.1"/>
    </source>
</evidence>
<dbReference type="GO" id="GO:0055085">
    <property type="term" value="P:transmembrane transport"/>
    <property type="evidence" value="ECO:0007669"/>
    <property type="project" value="InterPro"/>
</dbReference>
<dbReference type="GO" id="GO:0005886">
    <property type="term" value="C:plasma membrane"/>
    <property type="evidence" value="ECO:0007669"/>
    <property type="project" value="UniProtKB-SubCell"/>
</dbReference>
<keyword evidence="4 7" id="KW-0812">Transmembrane</keyword>
<evidence type="ECO:0000256" key="5">
    <source>
        <dbReference type="ARBA" id="ARBA00022989"/>
    </source>
</evidence>
<organism evidence="9">
    <name type="scientific">Candidatus Atribacter allofermentans</name>
    <dbReference type="NCBI Taxonomy" id="1852833"/>
    <lineage>
        <taxon>Bacteria</taxon>
        <taxon>Pseudomonadati</taxon>
        <taxon>Atribacterota</taxon>
        <taxon>Atribacteria</taxon>
        <taxon>Atribacterales</taxon>
        <taxon>Atribacteraceae</taxon>
        <taxon>Atribacter</taxon>
    </lineage>
</organism>
<dbReference type="Pfam" id="PF00528">
    <property type="entry name" value="BPD_transp_1"/>
    <property type="match status" value="1"/>
</dbReference>
<keyword evidence="3" id="KW-1003">Cell membrane</keyword>
<dbReference type="CDD" id="cd06261">
    <property type="entry name" value="TM_PBP2"/>
    <property type="match status" value="1"/>
</dbReference>
<evidence type="ECO:0000256" key="1">
    <source>
        <dbReference type="ARBA" id="ARBA00004651"/>
    </source>
</evidence>
<feature type="transmembrane region" description="Helical" evidence="7">
    <location>
        <begin position="329"/>
        <end position="355"/>
    </location>
</feature>
<dbReference type="Pfam" id="PF19300">
    <property type="entry name" value="BPD_transp_1_N"/>
    <property type="match status" value="1"/>
</dbReference>